<dbReference type="Proteomes" id="UP000632886">
    <property type="component" value="Unassembled WGS sequence"/>
</dbReference>
<gene>
    <name evidence="13" type="primary">Haus3_1</name>
    <name evidence="13" type="ORF">CENBEN_R04938</name>
</gene>
<dbReference type="PANTHER" id="PTHR19378">
    <property type="entry name" value="GOLGIN- RELATED"/>
    <property type="match status" value="1"/>
</dbReference>
<dbReference type="InterPro" id="IPR032733">
    <property type="entry name" value="HAUS3_N"/>
</dbReference>
<evidence type="ECO:0000256" key="1">
    <source>
        <dbReference type="ARBA" id="ARBA00004186"/>
    </source>
</evidence>
<evidence type="ECO:0000256" key="6">
    <source>
        <dbReference type="ARBA" id="ARBA00022776"/>
    </source>
</evidence>
<keyword evidence="3" id="KW-0963">Cytoplasm</keyword>
<evidence type="ECO:0000256" key="10">
    <source>
        <dbReference type="SAM" id="Coils"/>
    </source>
</evidence>
<keyword evidence="9" id="KW-0131">Cell cycle</keyword>
<evidence type="ECO:0000256" key="5">
    <source>
        <dbReference type="ARBA" id="ARBA00022701"/>
    </source>
</evidence>
<keyword evidence="5" id="KW-0493">Microtubule</keyword>
<evidence type="ECO:0000313" key="13">
    <source>
        <dbReference type="EMBL" id="NXX98448.1"/>
    </source>
</evidence>
<feature type="coiled-coil region" evidence="10">
    <location>
        <begin position="126"/>
        <end position="153"/>
    </location>
</feature>
<dbReference type="Pfam" id="PF14932">
    <property type="entry name" value="HAUS-augmin3"/>
    <property type="match status" value="1"/>
</dbReference>
<dbReference type="GO" id="GO:0005874">
    <property type="term" value="C:microtubule"/>
    <property type="evidence" value="ECO:0007669"/>
    <property type="project" value="UniProtKB-KW"/>
</dbReference>
<comment type="similarity">
    <text evidence="2">Belongs to the HAUS3 family.</text>
</comment>
<dbReference type="EMBL" id="WBNK01002164">
    <property type="protein sequence ID" value="NXX98448.1"/>
    <property type="molecule type" value="Genomic_DNA"/>
</dbReference>
<dbReference type="GO" id="GO:0072686">
    <property type="term" value="C:mitotic spindle"/>
    <property type="evidence" value="ECO:0007669"/>
    <property type="project" value="TreeGrafter"/>
</dbReference>
<evidence type="ECO:0000256" key="3">
    <source>
        <dbReference type="ARBA" id="ARBA00022490"/>
    </source>
</evidence>
<evidence type="ECO:0000256" key="2">
    <source>
        <dbReference type="ARBA" id="ARBA00009645"/>
    </source>
</evidence>
<keyword evidence="8" id="KW-0206">Cytoskeleton</keyword>
<evidence type="ECO:0000256" key="7">
    <source>
        <dbReference type="ARBA" id="ARBA00023054"/>
    </source>
</evidence>
<keyword evidence="4" id="KW-0132">Cell division</keyword>
<feature type="non-terminal residue" evidence="13">
    <location>
        <position position="536"/>
    </location>
</feature>
<feature type="region of interest" description="Disordered" evidence="11">
    <location>
        <begin position="223"/>
        <end position="260"/>
    </location>
</feature>
<name>A0A852M946_9AVES</name>
<dbReference type="InterPro" id="IPR026206">
    <property type="entry name" value="HAUS3"/>
</dbReference>
<evidence type="ECO:0000256" key="8">
    <source>
        <dbReference type="ARBA" id="ARBA00023212"/>
    </source>
</evidence>
<dbReference type="GO" id="GO:0070652">
    <property type="term" value="C:HAUS complex"/>
    <property type="evidence" value="ECO:0007669"/>
    <property type="project" value="InterPro"/>
</dbReference>
<dbReference type="AlphaFoldDB" id="A0A852M946"/>
<evidence type="ECO:0000256" key="9">
    <source>
        <dbReference type="ARBA" id="ARBA00023306"/>
    </source>
</evidence>
<evidence type="ECO:0000313" key="14">
    <source>
        <dbReference type="Proteomes" id="UP000632886"/>
    </source>
</evidence>
<evidence type="ECO:0000256" key="4">
    <source>
        <dbReference type="ARBA" id="ARBA00022618"/>
    </source>
</evidence>
<organism evidence="13 14">
    <name type="scientific">Centropus bengalensis</name>
    <name type="common">lesser coucal</name>
    <dbReference type="NCBI Taxonomy" id="1463675"/>
    <lineage>
        <taxon>Eukaryota</taxon>
        <taxon>Metazoa</taxon>
        <taxon>Chordata</taxon>
        <taxon>Craniata</taxon>
        <taxon>Vertebrata</taxon>
        <taxon>Euteleostomi</taxon>
        <taxon>Archelosauria</taxon>
        <taxon>Archosauria</taxon>
        <taxon>Dinosauria</taxon>
        <taxon>Saurischia</taxon>
        <taxon>Theropoda</taxon>
        <taxon>Coelurosauria</taxon>
        <taxon>Aves</taxon>
        <taxon>Neognathae</taxon>
        <taxon>Neoaves</taxon>
        <taxon>Otidimorphae</taxon>
        <taxon>Cuculiformes</taxon>
        <taxon>Centropidae</taxon>
        <taxon>Centropus</taxon>
    </lineage>
</organism>
<dbReference type="GO" id="GO:0051225">
    <property type="term" value="P:spindle assembly"/>
    <property type="evidence" value="ECO:0007669"/>
    <property type="project" value="InterPro"/>
</dbReference>
<dbReference type="PRINTS" id="PR02089">
    <property type="entry name" value="HAUSAUGMINL3"/>
</dbReference>
<evidence type="ECO:0000256" key="11">
    <source>
        <dbReference type="SAM" id="MobiDB-lite"/>
    </source>
</evidence>
<dbReference type="GO" id="GO:0005815">
    <property type="term" value="C:microtubule organizing center"/>
    <property type="evidence" value="ECO:0007669"/>
    <property type="project" value="TreeGrafter"/>
</dbReference>
<keyword evidence="6" id="KW-0498">Mitosis</keyword>
<dbReference type="PANTHER" id="PTHR19378:SF1">
    <property type="entry name" value="HAUS AUGMIN-LIKE COMPLEX SUBUNIT 3 N-TERMINAL DOMAIN-CONTAINING PROTEIN"/>
    <property type="match status" value="1"/>
</dbReference>
<dbReference type="GO" id="GO:0051301">
    <property type="term" value="P:cell division"/>
    <property type="evidence" value="ECO:0007669"/>
    <property type="project" value="UniProtKB-KW"/>
</dbReference>
<proteinExistence type="inferred from homology"/>
<evidence type="ECO:0000259" key="12">
    <source>
        <dbReference type="Pfam" id="PF14932"/>
    </source>
</evidence>
<feature type="non-terminal residue" evidence="13">
    <location>
        <position position="1"/>
    </location>
</feature>
<reference evidence="13 14" key="1">
    <citation type="submission" date="2020-02" db="EMBL/GenBank/DDBJ databases">
        <title>Bird 10,000 Genomes (B10K) Project - Family phase.</title>
        <authorList>
            <person name="Zhang G."/>
        </authorList>
    </citation>
    <scope>NUCLEOTIDE SEQUENCE [LARGE SCALE GENOMIC DNA]</scope>
    <source>
        <strain evidence="13">B10K-DU-017-21</strain>
    </source>
</reference>
<keyword evidence="14" id="KW-1185">Reference proteome</keyword>
<dbReference type="GO" id="GO:0031023">
    <property type="term" value="P:microtubule organizing center organization"/>
    <property type="evidence" value="ECO:0007669"/>
    <property type="project" value="TreeGrafter"/>
</dbReference>
<accession>A0A852M946</accession>
<protein>
    <submittedName>
        <fullName evidence="13">HAUS3 protein</fullName>
    </submittedName>
</protein>
<comment type="subcellular location">
    <subcellularLocation>
        <location evidence="1">Cytoplasm</location>
        <location evidence="1">Cytoskeleton</location>
        <location evidence="1">Spindle</location>
    </subcellularLocation>
</comment>
<keyword evidence="7 10" id="KW-0175">Coiled coil</keyword>
<feature type="domain" description="HAUS augmin-like complex subunit 3 N-terminal" evidence="12">
    <location>
        <begin position="28"/>
        <end position="292"/>
    </location>
</feature>
<sequence length="536" mass="60821">ADRGAEFVETLKLFYPQADALCEKDFDWLFDCPHTKQFLEWFCSTVTEQNALSPAEVEAYEALLAAGKPILEGEALDKVLQTCCQGPTMIPDDEGPSVEALQQELQELKGYRDCLHRGYSKVRVCVARLQQELKYLEEEEKGVQQDLRKARRDLQGEICQTRAVLSQVSEDAKQLAEWVGDTGKGRPPALMCEMDLGPYMDLEDPATEVFEKHIQQILPGTIQAPDTQGASDMDDSQEATGTTGAKQRTRLKSLGTKEDELPEDQESYWKELCRIEKAHICAQWEVTVTSAKVEGHCAAVEWAQRTLEALEENQQVAKAELLCQAPSHPMRLHSLRGEIMQTLTHQLPPLLREQARCSTLPVLQRQSSLEAARLQDIARRQKEMASWLANQHSRLELLEFQLKRETKELAQKATWMKEMETAMKEFQTTLQKLQDYFKDASSSQKGPPCTRIEPEDTSAIRLWDVLVGQDQEEKPYRSYQVLEARCAQLVQERKELEAQLAAPMPHIPALESSTEALYQLLYDSSNQLQLTPPVSE</sequence>
<comment type="caution">
    <text evidence="13">The sequence shown here is derived from an EMBL/GenBank/DDBJ whole genome shotgun (WGS) entry which is preliminary data.</text>
</comment>